<dbReference type="InterPro" id="IPR000014">
    <property type="entry name" value="PAS"/>
</dbReference>
<sequence>MMRLMVLFMTKPVGFEELQQYQIALNNHAIVSVADISGKIIEVNDKFCAISGYSREELLFKKHSIINSGVHDKTFFKLMWSTILAGNNWSGNICNRRKNGELYWVDSSITPILDNKGKPIKFISIRTDITAVKRLEIKSVATSGRREKQQTVLMSLTKDNGIYDYGVAKAYETISSLICDTISANNSGIWLLDKNDTVFECVMLFTKSTQSYQQGMRLSKKQHLQFFDLIQTSRILNYKNTIMSLKLDNRKTKLSLAVPIWFKANLLGFISIDIGDYEQDWHLDEHQFLINISDFIAQFLHNCKMKELQVQLLTAQRMVRVASWELDLQQKKFYWSDEMYDIYGVEKTIFIPEYDNVYDFIVEQDKIKVKNFELNIMSGLRDRIKYQIIRHDGAIRYLDLSGEVHYDQAQQPKKIFGAIMDITEQINLEKKLNREQGIFQHIFNKAHNALLLLDSQQKIMMVNPKFSSLLGYHHEDIVGQTMEFLFKNNSDYKNHFETLACLNLSNNSESALESEILYKHKDCEAILLNTVSSVIEAYDNGMNENAFIYLESIHAKPKIMVKNA</sequence>
<dbReference type="AlphaFoldDB" id="A0A3B1B4R0"/>
<dbReference type="Pfam" id="PF13426">
    <property type="entry name" value="PAS_9"/>
    <property type="match status" value="2"/>
</dbReference>
<evidence type="ECO:0000256" key="4">
    <source>
        <dbReference type="ARBA" id="ARBA00022679"/>
    </source>
</evidence>
<dbReference type="InterPro" id="IPR035965">
    <property type="entry name" value="PAS-like_dom_sf"/>
</dbReference>
<protein>
    <recommendedName>
        <fullName evidence="2">histidine kinase</fullName>
        <ecNumber evidence="2">2.7.13.3</ecNumber>
    </recommendedName>
</protein>
<dbReference type="Gene3D" id="3.30.450.40">
    <property type="match status" value="1"/>
</dbReference>
<dbReference type="InterPro" id="IPR000700">
    <property type="entry name" value="PAS-assoc_C"/>
</dbReference>
<dbReference type="Gene3D" id="2.10.70.100">
    <property type="match status" value="1"/>
</dbReference>
<dbReference type="Gene3D" id="3.30.450.20">
    <property type="entry name" value="PAS domain"/>
    <property type="match status" value="3"/>
</dbReference>
<dbReference type="EC" id="2.7.13.3" evidence="2"/>
<reference evidence="8" key="1">
    <citation type="submission" date="2018-06" db="EMBL/GenBank/DDBJ databases">
        <authorList>
            <person name="Zhirakovskaya E."/>
        </authorList>
    </citation>
    <scope>NUCLEOTIDE SEQUENCE</scope>
</reference>
<dbReference type="SMART" id="SM00086">
    <property type="entry name" value="PAC"/>
    <property type="match status" value="2"/>
</dbReference>
<comment type="catalytic activity">
    <reaction evidence="1">
        <text>ATP + protein L-histidine = ADP + protein N-phospho-L-histidine.</text>
        <dbReference type="EC" id="2.7.13.3"/>
    </reaction>
</comment>
<dbReference type="SMART" id="SM00091">
    <property type="entry name" value="PAS"/>
    <property type="match status" value="3"/>
</dbReference>
<feature type="domain" description="PAC" evidence="7">
    <location>
        <begin position="87"/>
        <end position="141"/>
    </location>
</feature>
<dbReference type="Pfam" id="PF08447">
    <property type="entry name" value="PAS_3"/>
    <property type="match status" value="1"/>
</dbReference>
<dbReference type="InterPro" id="IPR029016">
    <property type="entry name" value="GAF-like_dom_sf"/>
</dbReference>
<evidence type="ECO:0000256" key="5">
    <source>
        <dbReference type="ARBA" id="ARBA00022777"/>
    </source>
</evidence>
<dbReference type="InterPro" id="IPR013655">
    <property type="entry name" value="PAS_fold_3"/>
</dbReference>
<dbReference type="InterPro" id="IPR001610">
    <property type="entry name" value="PAC"/>
</dbReference>
<evidence type="ECO:0000256" key="2">
    <source>
        <dbReference type="ARBA" id="ARBA00012438"/>
    </source>
</evidence>
<keyword evidence="4" id="KW-0808">Transferase</keyword>
<dbReference type="GO" id="GO:0004673">
    <property type="term" value="F:protein histidine kinase activity"/>
    <property type="evidence" value="ECO:0007669"/>
    <property type="project" value="UniProtKB-EC"/>
</dbReference>
<dbReference type="SUPFAM" id="SSF55785">
    <property type="entry name" value="PYP-like sensor domain (PAS domain)"/>
    <property type="match status" value="3"/>
</dbReference>
<feature type="domain" description="PAS" evidence="6">
    <location>
        <begin position="435"/>
        <end position="485"/>
    </location>
</feature>
<name>A0A3B1B4R0_9ZZZZ</name>
<feature type="domain" description="PAS" evidence="6">
    <location>
        <begin position="31"/>
        <end position="59"/>
    </location>
</feature>
<keyword evidence="5" id="KW-0418">Kinase</keyword>
<dbReference type="PANTHER" id="PTHR43304">
    <property type="entry name" value="PHYTOCHROME-LIKE PROTEIN CPH1"/>
    <property type="match status" value="1"/>
</dbReference>
<organism evidence="8">
    <name type="scientific">hydrothermal vent metagenome</name>
    <dbReference type="NCBI Taxonomy" id="652676"/>
    <lineage>
        <taxon>unclassified sequences</taxon>
        <taxon>metagenomes</taxon>
        <taxon>ecological metagenomes</taxon>
    </lineage>
</organism>
<dbReference type="PANTHER" id="PTHR43304:SF1">
    <property type="entry name" value="PAC DOMAIN-CONTAINING PROTEIN"/>
    <property type="match status" value="1"/>
</dbReference>
<evidence type="ECO:0000259" key="7">
    <source>
        <dbReference type="PROSITE" id="PS50113"/>
    </source>
</evidence>
<evidence type="ECO:0000256" key="3">
    <source>
        <dbReference type="ARBA" id="ARBA00022553"/>
    </source>
</evidence>
<feature type="domain" description="PAC" evidence="7">
    <location>
        <begin position="382"/>
        <end position="434"/>
    </location>
</feature>
<dbReference type="CDD" id="cd00130">
    <property type="entry name" value="PAS"/>
    <property type="match status" value="3"/>
</dbReference>
<dbReference type="NCBIfam" id="TIGR00229">
    <property type="entry name" value="sensory_box"/>
    <property type="match status" value="3"/>
</dbReference>
<evidence type="ECO:0000256" key="1">
    <source>
        <dbReference type="ARBA" id="ARBA00000085"/>
    </source>
</evidence>
<dbReference type="SUPFAM" id="SSF55781">
    <property type="entry name" value="GAF domain-like"/>
    <property type="match status" value="1"/>
</dbReference>
<dbReference type="PROSITE" id="PS50113">
    <property type="entry name" value="PAC"/>
    <property type="match status" value="2"/>
</dbReference>
<proteinExistence type="predicted"/>
<dbReference type="EMBL" id="UOFS01000042">
    <property type="protein sequence ID" value="VAX00057.1"/>
    <property type="molecule type" value="Genomic_DNA"/>
</dbReference>
<keyword evidence="3" id="KW-0597">Phosphoprotein</keyword>
<evidence type="ECO:0000313" key="8">
    <source>
        <dbReference type="EMBL" id="VAX00057.1"/>
    </source>
</evidence>
<accession>A0A3B1B4R0</accession>
<dbReference type="InterPro" id="IPR052162">
    <property type="entry name" value="Sensor_kinase/Photoreceptor"/>
</dbReference>
<dbReference type="PROSITE" id="PS50112">
    <property type="entry name" value="PAS"/>
    <property type="match status" value="2"/>
</dbReference>
<evidence type="ECO:0000259" key="6">
    <source>
        <dbReference type="PROSITE" id="PS50112"/>
    </source>
</evidence>
<gene>
    <name evidence="8" type="ORF">MNBD_GAMMA22-1114</name>
</gene>